<dbReference type="AlphaFoldDB" id="A0A0S3RY30"/>
<dbReference type="GO" id="GO:0007096">
    <property type="term" value="P:regulation of exit from mitosis"/>
    <property type="evidence" value="ECO:0007669"/>
    <property type="project" value="InterPro"/>
</dbReference>
<dbReference type="InterPro" id="IPR053729">
    <property type="entry name" value="MAD2L1BP_domain_sf"/>
</dbReference>
<reference evidence="1 2" key="1">
    <citation type="journal article" date="2015" name="Sci. Rep.">
        <title>The power of single molecule real-time sequencing technology in the de novo assembly of a eukaryotic genome.</title>
        <authorList>
            <person name="Sakai H."/>
            <person name="Naito K."/>
            <person name="Ogiso-Tanaka E."/>
            <person name="Takahashi Y."/>
            <person name="Iseki K."/>
            <person name="Muto C."/>
            <person name="Satou K."/>
            <person name="Teruya K."/>
            <person name="Shiroma A."/>
            <person name="Shimoji M."/>
            <person name="Hirano T."/>
            <person name="Itoh T."/>
            <person name="Kaga A."/>
            <person name="Tomooka N."/>
        </authorList>
    </citation>
    <scope>NUCLEOTIDE SEQUENCE [LARGE SCALE GENOMIC DNA]</scope>
    <source>
        <strain evidence="2">cv. Shumari</strain>
    </source>
</reference>
<dbReference type="Proteomes" id="UP000291084">
    <property type="component" value="Chromosome 4"/>
</dbReference>
<accession>A0A0S3RY30</accession>
<dbReference type="GO" id="GO:0005634">
    <property type="term" value="C:nucleus"/>
    <property type="evidence" value="ECO:0007669"/>
    <property type="project" value="InterPro"/>
</dbReference>
<evidence type="ECO:0000313" key="1">
    <source>
        <dbReference type="EMBL" id="BAT85432.1"/>
    </source>
</evidence>
<dbReference type="OrthoDB" id="768308at2759"/>
<evidence type="ECO:0000313" key="2">
    <source>
        <dbReference type="Proteomes" id="UP000291084"/>
    </source>
</evidence>
<sequence>MANSEPKTDYAEIYTALDALDASSIFHTFYDVVGFVLYMHQQIPSTVQDMAIEFEAMHSEYKELETELGTEVKPSFRRKHVSKMRDIKVGIKRLDKLMNSLLNLQTAFKIVIDEVPTIDGVVLALGASPLRPQHIYELNFSHSIGVSKGANDFARSKAAESLSRKAIRTLISKGAGSVTYPGPIRLFVLIKAPSSFNQPLHFLPKRDFRYNRKVVPLGLLFKCRNQNQEVDATASEDLIWYLSQFMTGHLVYNLVFCLDELPWCCLPNFLYFHYS</sequence>
<gene>
    <name evidence="1" type="primary">Vigan.04G298000</name>
    <name evidence="1" type="ORF">VIGAN_04298000</name>
</gene>
<dbReference type="EMBL" id="AP015037">
    <property type="protein sequence ID" value="BAT85432.1"/>
    <property type="molecule type" value="Genomic_DNA"/>
</dbReference>
<proteinExistence type="predicted"/>
<protein>
    <submittedName>
        <fullName evidence="1">Uncharacterized protein</fullName>
    </submittedName>
</protein>
<keyword evidence="2" id="KW-1185">Reference proteome</keyword>
<organism evidence="1 2">
    <name type="scientific">Vigna angularis var. angularis</name>
    <dbReference type="NCBI Taxonomy" id="157739"/>
    <lineage>
        <taxon>Eukaryota</taxon>
        <taxon>Viridiplantae</taxon>
        <taxon>Streptophyta</taxon>
        <taxon>Embryophyta</taxon>
        <taxon>Tracheophyta</taxon>
        <taxon>Spermatophyta</taxon>
        <taxon>Magnoliopsida</taxon>
        <taxon>eudicotyledons</taxon>
        <taxon>Gunneridae</taxon>
        <taxon>Pentapetalae</taxon>
        <taxon>rosids</taxon>
        <taxon>fabids</taxon>
        <taxon>Fabales</taxon>
        <taxon>Fabaceae</taxon>
        <taxon>Papilionoideae</taxon>
        <taxon>50 kb inversion clade</taxon>
        <taxon>NPAAA clade</taxon>
        <taxon>indigoferoid/millettioid clade</taxon>
        <taxon>Phaseoleae</taxon>
        <taxon>Vigna</taxon>
    </lineage>
</organism>
<dbReference type="PANTHER" id="PTHR15681">
    <property type="entry name" value="MAD2L1-BINDING PROTEIN"/>
    <property type="match status" value="1"/>
</dbReference>
<name>A0A0S3RY30_PHAAN</name>
<dbReference type="InterPro" id="IPR009511">
    <property type="entry name" value="MAD1/Cdc20-bound-Mad2-bd"/>
</dbReference>
<dbReference type="PANTHER" id="PTHR15681:SF1">
    <property type="entry name" value="MAD2L1-BINDING PROTEIN"/>
    <property type="match status" value="1"/>
</dbReference>
<dbReference type="Gene3D" id="3.30.900.20">
    <property type="match status" value="1"/>
</dbReference>